<protein>
    <recommendedName>
        <fullName evidence="2">alpha-glucosidase</fullName>
        <ecNumber evidence="2">3.2.1.20</ecNumber>
    </recommendedName>
</protein>
<reference evidence="7" key="1">
    <citation type="submission" date="2011-08" db="EMBL/GenBank/DDBJ databases">
        <authorList>
            <person name="Rombauts S."/>
        </authorList>
    </citation>
    <scope>NUCLEOTIDE SEQUENCE</scope>
    <source>
        <strain evidence="7">London</strain>
    </source>
</reference>
<evidence type="ECO:0000259" key="5">
    <source>
        <dbReference type="SMART" id="SM00642"/>
    </source>
</evidence>
<keyword evidence="4" id="KW-0812">Transmembrane</keyword>
<name>T1JVH0_TETUR</name>
<dbReference type="EnsemblMetazoa" id="tetur02g04570.1">
    <property type="protein sequence ID" value="tetur02g04570.1"/>
    <property type="gene ID" value="tetur02g04570"/>
</dbReference>
<dbReference type="eggNOG" id="KOG0471">
    <property type="taxonomic scope" value="Eukaryota"/>
</dbReference>
<keyword evidence="4" id="KW-1133">Transmembrane helix</keyword>
<dbReference type="Gene3D" id="3.90.400.10">
    <property type="entry name" value="Oligo-1,6-glucosidase, Domain 2"/>
    <property type="match status" value="1"/>
</dbReference>
<dbReference type="Proteomes" id="UP000015104">
    <property type="component" value="Unassembled WGS sequence"/>
</dbReference>
<dbReference type="SUPFAM" id="SSF51445">
    <property type="entry name" value="(Trans)glycosidases"/>
    <property type="match status" value="1"/>
</dbReference>
<sequence>MDPEKSSQLFVNTSLNYVHFDETPDLYKHTEKNRIYFYGSPNDESKVENLLDSSETVLNDSSKELVITSPTCNLSISALCKSSSSESDACSSTRLLDNHHDHDPIVAYELSFKTDEQDKCSSTVASIHPPLSTMIEMSQKYQASDINYTNLKPTASPIVSQESETFWSKIHSSMSTKLRRCYLERHPSSHSPSHQPSSTPFCSSLRFCPSKPRLSTLLLCSLVICAFIILLAGLLTVTEFSLWNSLIAFHSKSKFSFHGSSSSHSSLPSTSSSSPSLSTSSLNGQTIWWRDALVYEIFVASFKDSDSDGFGDIKGLHEKLPYLRTLGVNVIRLNSIFSALDYPYSYENVINFTRLDPHLGHLTDLTNLVQDVHSQGMKLILDINLSITSDQHPWVANWLTNSSASFNYHYVNKSSITVTKDSSRYGENWMSNSHSSSSSSSSSLHLHHHPFGGYFYLNWSHPFVQSNMISCLQFWLQHGVDGFYLVNLDSLYLDPDYPEAIIDILDNIRSHVTSFRPHTFPGEKILAANRQSLDLINERLRSARADQLLNPFDSHETLDFTVSSGKHRKHGKPLTPSSSLTHSSMENEKNVYSYFDWVNIFITIELNSTEIIRDQVNGYFLNAPKSRPLVLWSIGTATKSRLATRIGKDYTLVSTFLLVMLPGSINFFYGDEIGLANSIDPASGREYRQGQLCPVPWTSELNGNFSGGNLTHPWLPINTNYLLNNIQRESETIDRLRSLIVFREHHLRSDWTEKQGNYLFHYVNQGFIGLERYFTRTLVNGNVIRHRFVLFANIGTIGRIKDFTDKFHFGTIKVTSNVKRIHDFLYLRSLSLDPGEALIAEME</sequence>
<feature type="transmembrane region" description="Helical" evidence="4">
    <location>
        <begin position="214"/>
        <end position="237"/>
    </location>
</feature>
<evidence type="ECO:0000313" key="7">
    <source>
        <dbReference type="Proteomes" id="UP000015104"/>
    </source>
</evidence>
<dbReference type="Pfam" id="PF00128">
    <property type="entry name" value="Alpha-amylase"/>
    <property type="match status" value="1"/>
</dbReference>
<dbReference type="STRING" id="32264.T1JVH0"/>
<dbReference type="InterPro" id="IPR006047">
    <property type="entry name" value="GH13_cat_dom"/>
</dbReference>
<dbReference type="EMBL" id="CAEY01000794">
    <property type="status" value="NOT_ANNOTATED_CDS"/>
    <property type="molecule type" value="Genomic_DNA"/>
</dbReference>
<keyword evidence="4" id="KW-0472">Membrane</keyword>
<feature type="compositionally biased region" description="Low complexity" evidence="3">
    <location>
        <begin position="573"/>
        <end position="582"/>
    </location>
</feature>
<dbReference type="GO" id="GO:0004558">
    <property type="term" value="F:alpha-1,4-glucosidase activity"/>
    <property type="evidence" value="ECO:0007669"/>
    <property type="project" value="UniProtKB-EC"/>
</dbReference>
<accession>T1JVH0</accession>
<reference evidence="6" key="2">
    <citation type="submission" date="2015-06" db="UniProtKB">
        <authorList>
            <consortium name="EnsemblMetazoa"/>
        </authorList>
    </citation>
    <scope>IDENTIFICATION</scope>
</reference>
<evidence type="ECO:0000313" key="6">
    <source>
        <dbReference type="EnsemblMetazoa" id="tetur02g04570.1"/>
    </source>
</evidence>
<dbReference type="Gene3D" id="3.20.20.80">
    <property type="entry name" value="Glycosidases"/>
    <property type="match status" value="1"/>
</dbReference>
<organism evidence="6 7">
    <name type="scientific">Tetranychus urticae</name>
    <name type="common">Two-spotted spider mite</name>
    <dbReference type="NCBI Taxonomy" id="32264"/>
    <lineage>
        <taxon>Eukaryota</taxon>
        <taxon>Metazoa</taxon>
        <taxon>Ecdysozoa</taxon>
        <taxon>Arthropoda</taxon>
        <taxon>Chelicerata</taxon>
        <taxon>Arachnida</taxon>
        <taxon>Acari</taxon>
        <taxon>Acariformes</taxon>
        <taxon>Trombidiformes</taxon>
        <taxon>Prostigmata</taxon>
        <taxon>Eleutherengona</taxon>
        <taxon>Raphignathae</taxon>
        <taxon>Tetranychoidea</taxon>
        <taxon>Tetranychidae</taxon>
        <taxon>Tetranychus</taxon>
    </lineage>
</organism>
<dbReference type="AlphaFoldDB" id="T1JVH0"/>
<dbReference type="EC" id="3.2.1.20" evidence="2"/>
<dbReference type="InterPro" id="IPR017853">
    <property type="entry name" value="GH"/>
</dbReference>
<proteinExistence type="predicted"/>
<dbReference type="GO" id="GO:0005975">
    <property type="term" value="P:carbohydrate metabolic process"/>
    <property type="evidence" value="ECO:0007669"/>
    <property type="project" value="InterPro"/>
</dbReference>
<dbReference type="PANTHER" id="PTHR10357:SF179">
    <property type="entry name" value="NEUTRAL AND BASIC AMINO ACID TRANSPORT PROTEIN RBAT"/>
    <property type="match status" value="1"/>
</dbReference>
<feature type="region of interest" description="Disordered" evidence="3">
    <location>
        <begin position="563"/>
        <end position="582"/>
    </location>
</feature>
<dbReference type="SMART" id="SM00642">
    <property type="entry name" value="Aamy"/>
    <property type="match status" value="1"/>
</dbReference>
<evidence type="ECO:0000256" key="1">
    <source>
        <dbReference type="ARBA" id="ARBA00001657"/>
    </source>
</evidence>
<dbReference type="PANTHER" id="PTHR10357">
    <property type="entry name" value="ALPHA-AMYLASE FAMILY MEMBER"/>
    <property type="match status" value="1"/>
</dbReference>
<dbReference type="HOGENOM" id="CLU_337812_0_0_1"/>
<comment type="catalytic activity">
    <reaction evidence="1">
        <text>Hydrolysis of terminal, non-reducing (1-&gt;4)-linked alpha-D-glucose residues with release of alpha-D-glucose.</text>
        <dbReference type="EC" id="3.2.1.20"/>
    </reaction>
</comment>
<keyword evidence="7" id="KW-1185">Reference proteome</keyword>
<dbReference type="InterPro" id="IPR045857">
    <property type="entry name" value="O16G_dom_2"/>
</dbReference>
<evidence type="ECO:0000256" key="2">
    <source>
        <dbReference type="ARBA" id="ARBA00012741"/>
    </source>
</evidence>
<evidence type="ECO:0000256" key="4">
    <source>
        <dbReference type="SAM" id="Phobius"/>
    </source>
</evidence>
<evidence type="ECO:0000256" key="3">
    <source>
        <dbReference type="SAM" id="MobiDB-lite"/>
    </source>
</evidence>
<feature type="domain" description="Glycosyl hydrolase family 13 catalytic" evidence="5">
    <location>
        <begin position="296"/>
        <end position="706"/>
    </location>
</feature>